<evidence type="ECO:0000259" key="2">
    <source>
        <dbReference type="Pfam" id="PF20412"/>
    </source>
</evidence>
<dbReference type="Pfam" id="PF20412">
    <property type="entry name" value="RALGAPB_N"/>
    <property type="match status" value="1"/>
</dbReference>
<name>X6N1D0_RETFI</name>
<feature type="compositionally biased region" description="Low complexity" evidence="1">
    <location>
        <begin position="153"/>
        <end position="198"/>
    </location>
</feature>
<evidence type="ECO:0000256" key="1">
    <source>
        <dbReference type="SAM" id="MobiDB-lite"/>
    </source>
</evidence>
<gene>
    <name evidence="3" type="ORF">RFI_18101</name>
</gene>
<accession>X6N1D0</accession>
<reference evidence="3 4" key="1">
    <citation type="journal article" date="2013" name="Curr. Biol.">
        <title>The Genome of the Foraminiferan Reticulomyxa filosa.</title>
        <authorList>
            <person name="Glockner G."/>
            <person name="Hulsmann N."/>
            <person name="Schleicher M."/>
            <person name="Noegel A.A."/>
            <person name="Eichinger L."/>
            <person name="Gallinger C."/>
            <person name="Pawlowski J."/>
            <person name="Sierra R."/>
            <person name="Euteneuer U."/>
            <person name="Pillet L."/>
            <person name="Moustafa A."/>
            <person name="Platzer M."/>
            <person name="Groth M."/>
            <person name="Szafranski K."/>
            <person name="Schliwa M."/>
        </authorList>
    </citation>
    <scope>NUCLEOTIDE SEQUENCE [LARGE SCALE GENOMIC DNA]</scope>
</reference>
<protein>
    <recommendedName>
        <fullName evidence="2">Ral GTPase-activating protein subunit alpha/beta N-terminal domain-containing protein</fullName>
    </recommendedName>
</protein>
<comment type="caution">
    <text evidence="3">The sequence shown here is derived from an EMBL/GenBank/DDBJ whole genome shotgun (WGS) entry which is preliminary data.</text>
</comment>
<feature type="domain" description="Ral GTPase-activating protein subunit alpha/beta N-terminal" evidence="2">
    <location>
        <begin position="5"/>
        <end position="74"/>
    </location>
</feature>
<feature type="region of interest" description="Disordered" evidence="1">
    <location>
        <begin position="153"/>
        <end position="221"/>
    </location>
</feature>
<dbReference type="InterPro" id="IPR039930">
    <property type="entry name" value="RALGAPB"/>
</dbReference>
<dbReference type="InterPro" id="IPR046859">
    <property type="entry name" value="RGPA/RALGAPB_N"/>
</dbReference>
<dbReference type="GO" id="GO:0005096">
    <property type="term" value="F:GTPase activator activity"/>
    <property type="evidence" value="ECO:0007669"/>
    <property type="project" value="InterPro"/>
</dbReference>
<organism evidence="3 4">
    <name type="scientific">Reticulomyxa filosa</name>
    <dbReference type="NCBI Taxonomy" id="46433"/>
    <lineage>
        <taxon>Eukaryota</taxon>
        <taxon>Sar</taxon>
        <taxon>Rhizaria</taxon>
        <taxon>Retaria</taxon>
        <taxon>Foraminifera</taxon>
        <taxon>Monothalamids</taxon>
        <taxon>Reticulomyxidae</taxon>
        <taxon>Reticulomyxa</taxon>
    </lineage>
</organism>
<dbReference type="PANTHER" id="PTHR21344">
    <property type="entry name" value="RAL GTPASE-ACTIVATING PROTEIN SUBUNIT BETA"/>
    <property type="match status" value="1"/>
</dbReference>
<dbReference type="OrthoDB" id="1749473at2759"/>
<dbReference type="AlphaFoldDB" id="X6N1D0"/>
<evidence type="ECO:0000313" key="4">
    <source>
        <dbReference type="Proteomes" id="UP000023152"/>
    </source>
</evidence>
<proteinExistence type="predicted"/>
<dbReference type="EMBL" id="ASPP01013987">
    <property type="protein sequence ID" value="ETO19137.1"/>
    <property type="molecule type" value="Genomic_DNA"/>
</dbReference>
<dbReference type="PANTHER" id="PTHR21344:SF1">
    <property type="entry name" value="RAL GTPASE-ACTIVATING PROTEIN SUBUNIT BETA"/>
    <property type="match status" value="1"/>
</dbReference>
<sequence>MNGERAALGNQIEQDLFFCLFDIWTRAQVQNSELWEKLRKLVSAGEWVYRHWFIESWGLCCTALARRLIYMLYGGDNGNPIVEIYWPLIGSQSRTIDNSLRGIPLINTQHKRMNPITPGSTANLNNFQMLTLGIDGDKDINTVDNSMNTIVANNGTDNSNSNNIANTNNNSNNGNVINNNNNSINNNNNSNNNNSNGNVRIGTEETKFDNDNNAGKVDFDNTRFSPATNKKVVEVAYMQGQVSLFGQSTGGIPNGNINTNTMSGGDVLAMVTAVDVTEPRLVECLYVHICISLLHTCMMHIYVYIYIIYLWNEMLNILDLNSIADPECFAIAIAWVSYMVDLFGNVNVTINQRRSGLLPPNGNSVLQIFGNKLFTASLKINGFESAHAISLGGLCRIFCGRPFTIFEEKYLLNFYHTVENFLKNTQEIKEQARKQVIMHGGTLFACGFGGVRSLADVFLHHIRAIFQLQNKDARLRLCAINMLASFVCLEWHFWPTESVFVHTPSFSLHVICQFQCHFFFLIK</sequence>
<evidence type="ECO:0000313" key="3">
    <source>
        <dbReference type="EMBL" id="ETO19137.1"/>
    </source>
</evidence>
<dbReference type="Proteomes" id="UP000023152">
    <property type="component" value="Unassembled WGS sequence"/>
</dbReference>
<keyword evidence="4" id="KW-1185">Reference proteome</keyword>